<dbReference type="PRINTS" id="PR00509">
    <property type="entry name" value="PGMPMM"/>
</dbReference>
<evidence type="ECO:0000256" key="4">
    <source>
        <dbReference type="ARBA" id="ARBA00022490"/>
    </source>
</evidence>
<evidence type="ECO:0000256" key="8">
    <source>
        <dbReference type="ARBA" id="ARBA00022842"/>
    </source>
</evidence>
<dbReference type="InterPro" id="IPR005846">
    <property type="entry name" value="A-D-PHexomutase_a/b/a-III"/>
</dbReference>
<comment type="subcellular location">
    <subcellularLocation>
        <location evidence="2">Cytoplasm</location>
    </subcellularLocation>
</comment>
<dbReference type="EMBL" id="NCKU01002341">
    <property type="protein sequence ID" value="RWS09801.1"/>
    <property type="molecule type" value="Genomic_DNA"/>
</dbReference>
<keyword evidence="4" id="KW-0963">Cytoplasm</keyword>
<comment type="cofactor">
    <cofactor evidence="1">
        <name>Mg(2+)</name>
        <dbReference type="ChEBI" id="CHEBI:18420"/>
    </cofactor>
</comment>
<evidence type="ECO:0000259" key="11">
    <source>
        <dbReference type="Pfam" id="PF02878"/>
    </source>
</evidence>
<dbReference type="OrthoDB" id="8300170at2759"/>
<dbReference type="GO" id="GO:0000287">
    <property type="term" value="F:magnesium ion binding"/>
    <property type="evidence" value="ECO:0007669"/>
    <property type="project" value="InterPro"/>
</dbReference>
<gene>
    <name evidence="14" type="ORF">B4U79_14619</name>
</gene>
<dbReference type="GO" id="GO:0005634">
    <property type="term" value="C:nucleus"/>
    <property type="evidence" value="ECO:0007669"/>
    <property type="project" value="TreeGrafter"/>
</dbReference>
<feature type="domain" description="Alpha-D-phosphohexomutase alpha/beta/alpha" evidence="12">
    <location>
        <begin position="226"/>
        <end position="331"/>
    </location>
</feature>
<evidence type="ECO:0000313" key="14">
    <source>
        <dbReference type="EMBL" id="RWS09801.1"/>
    </source>
</evidence>
<feature type="domain" description="Alpha-D-phosphohexomutase alpha/beta/alpha" evidence="13">
    <location>
        <begin position="362"/>
        <end position="467"/>
    </location>
</feature>
<evidence type="ECO:0000259" key="12">
    <source>
        <dbReference type="Pfam" id="PF02879"/>
    </source>
</evidence>
<dbReference type="GO" id="GO:0006006">
    <property type="term" value="P:glucose metabolic process"/>
    <property type="evidence" value="ECO:0007669"/>
    <property type="project" value="UniProtKB-KW"/>
</dbReference>
<organism evidence="14 15">
    <name type="scientific">Dinothrombium tinctorium</name>
    <dbReference type="NCBI Taxonomy" id="1965070"/>
    <lineage>
        <taxon>Eukaryota</taxon>
        <taxon>Metazoa</taxon>
        <taxon>Ecdysozoa</taxon>
        <taxon>Arthropoda</taxon>
        <taxon>Chelicerata</taxon>
        <taxon>Arachnida</taxon>
        <taxon>Acari</taxon>
        <taxon>Acariformes</taxon>
        <taxon>Trombidiformes</taxon>
        <taxon>Prostigmata</taxon>
        <taxon>Anystina</taxon>
        <taxon>Parasitengona</taxon>
        <taxon>Trombidioidea</taxon>
        <taxon>Trombidiidae</taxon>
        <taxon>Dinothrombium</taxon>
    </lineage>
</organism>
<keyword evidence="8" id="KW-0460">Magnesium</keyword>
<dbReference type="PANTHER" id="PTHR45745">
    <property type="entry name" value="PHOSPHOMANNOMUTASE 45A"/>
    <property type="match status" value="1"/>
</dbReference>
<comment type="caution">
    <text evidence="14">The sequence shown here is derived from an EMBL/GenBank/DDBJ whole genome shotgun (WGS) entry which is preliminary data.</text>
</comment>
<dbReference type="GO" id="GO:0005737">
    <property type="term" value="C:cytoplasm"/>
    <property type="evidence" value="ECO:0007669"/>
    <property type="project" value="UniProtKB-SubCell"/>
</dbReference>
<dbReference type="InterPro" id="IPR016066">
    <property type="entry name" value="A-D-PHexomutase_CS"/>
</dbReference>
<proteinExistence type="inferred from homology"/>
<keyword evidence="10" id="KW-0119">Carbohydrate metabolism</keyword>
<evidence type="ECO:0000256" key="2">
    <source>
        <dbReference type="ARBA" id="ARBA00004496"/>
    </source>
</evidence>
<dbReference type="InterPro" id="IPR005844">
    <property type="entry name" value="A-D-PHexomutase_a/b/a-I"/>
</dbReference>
<dbReference type="InterPro" id="IPR016055">
    <property type="entry name" value="A-D-PHexomutase_a/b/a-I/II/III"/>
</dbReference>
<dbReference type="Pfam" id="PF02878">
    <property type="entry name" value="PGM_PMM_I"/>
    <property type="match status" value="1"/>
</dbReference>
<dbReference type="InterPro" id="IPR036900">
    <property type="entry name" value="A-D-PHexomutase_C_sf"/>
</dbReference>
<dbReference type="CDD" id="cd05799">
    <property type="entry name" value="PGM2"/>
    <property type="match status" value="1"/>
</dbReference>
<dbReference type="FunFam" id="3.40.120.10:FF:000017">
    <property type="entry name" value="glucose 1,6-bisphosphate synthase"/>
    <property type="match status" value="1"/>
</dbReference>
<dbReference type="SUPFAM" id="SSF55957">
    <property type="entry name" value="Phosphoglucomutase, C-terminal domain"/>
    <property type="match status" value="1"/>
</dbReference>
<keyword evidence="5" id="KW-0313">Glucose metabolism</keyword>
<dbReference type="PROSITE" id="PS00710">
    <property type="entry name" value="PGM_PMM"/>
    <property type="match status" value="1"/>
</dbReference>
<dbReference type="STRING" id="1965070.A0A3S3PHL7"/>
<dbReference type="Pfam" id="PF02879">
    <property type="entry name" value="PGM_PMM_II"/>
    <property type="match status" value="1"/>
</dbReference>
<dbReference type="Pfam" id="PF02880">
    <property type="entry name" value="PGM_PMM_III"/>
    <property type="match status" value="1"/>
</dbReference>
<evidence type="ECO:0000256" key="7">
    <source>
        <dbReference type="ARBA" id="ARBA00022723"/>
    </source>
</evidence>
<feature type="domain" description="Alpha-D-phosphohexomutase alpha/beta/alpha" evidence="11">
    <location>
        <begin position="61"/>
        <end position="199"/>
    </location>
</feature>
<dbReference type="PANTHER" id="PTHR45745:SF1">
    <property type="entry name" value="PHOSPHOGLUCOMUTASE 2B-RELATED"/>
    <property type="match status" value="1"/>
</dbReference>
<accession>A0A3S3PHL7</accession>
<evidence type="ECO:0000256" key="10">
    <source>
        <dbReference type="ARBA" id="ARBA00023277"/>
    </source>
</evidence>
<keyword evidence="6" id="KW-0597">Phosphoprotein</keyword>
<dbReference type="GO" id="GO:0006166">
    <property type="term" value="P:purine ribonucleoside salvage"/>
    <property type="evidence" value="ECO:0007669"/>
    <property type="project" value="TreeGrafter"/>
</dbReference>
<dbReference type="InterPro" id="IPR005841">
    <property type="entry name" value="Alpha-D-phosphohexomutase_SF"/>
</dbReference>
<protein>
    <submittedName>
        <fullName evidence="14">Phosphoglucomutase-2-like protein</fullName>
    </submittedName>
</protein>
<dbReference type="Gene3D" id="3.40.120.10">
    <property type="entry name" value="Alpha-D-Glucose-1,6-Bisphosphate, subunit A, domain 3"/>
    <property type="match status" value="3"/>
</dbReference>
<keyword evidence="7" id="KW-0479">Metal-binding</keyword>
<reference evidence="14 15" key="1">
    <citation type="journal article" date="2018" name="Gigascience">
        <title>Genomes of trombidid mites reveal novel predicted allergens and laterally-transferred genes associated with secondary metabolism.</title>
        <authorList>
            <person name="Dong X."/>
            <person name="Chaisiri K."/>
            <person name="Xia D."/>
            <person name="Armstrong S.D."/>
            <person name="Fang Y."/>
            <person name="Donnelly M.J."/>
            <person name="Kadowaki T."/>
            <person name="McGarry J.W."/>
            <person name="Darby A.C."/>
            <person name="Makepeace B.L."/>
        </authorList>
    </citation>
    <scope>NUCLEOTIDE SEQUENCE [LARGE SCALE GENOMIC DNA]</scope>
    <source>
        <strain evidence="14">UoL-WK</strain>
    </source>
</reference>
<dbReference type="SUPFAM" id="SSF53738">
    <property type="entry name" value="Phosphoglucomutase, first 3 domains"/>
    <property type="match status" value="3"/>
</dbReference>
<keyword evidence="9" id="KW-0413">Isomerase</keyword>
<comment type="similarity">
    <text evidence="3">Belongs to the phosphohexose mutase family.</text>
</comment>
<dbReference type="FunFam" id="3.40.120.10:FF:000035">
    <property type="entry name" value="Pgm3p"/>
    <property type="match status" value="1"/>
</dbReference>
<evidence type="ECO:0000256" key="5">
    <source>
        <dbReference type="ARBA" id="ARBA00022526"/>
    </source>
</evidence>
<dbReference type="Proteomes" id="UP000285301">
    <property type="component" value="Unassembled WGS sequence"/>
</dbReference>
<name>A0A3S3PHL7_9ACAR</name>
<dbReference type="AlphaFoldDB" id="A0A3S3PHL7"/>
<dbReference type="InterPro" id="IPR005845">
    <property type="entry name" value="A-D-PHexomutase_a/b/a-II"/>
</dbReference>
<sequence>MATNGGELFTVSESLSGDHALDTKISEWLTFDKNPTTNAAIKNLVINKEYKSLEKHLLNRLTFGTAGIRGKMGPGYCAMNDLVIIQTSQGLAQYLLSYDPECKQNGVVIGYDGRHNSERFAQRAAVAFLQKNIRVYLFSRMVPTPFVAFGVKLLGATAGIVITASHNPKDDNGYKVYFSNGAQIKSPHDENIQKCIEENLTPWDDAWNTQLIANCSDPFEQVFNSYYEDLKLRIFDKSLISNSDLRITHTSLHGVGHTFVTEAFKVLNFKHIFPVEEQKEPHPDFPTVTFPNPEEGKGVLDLSIKTANLTNSSLIVANDPDVDRLAVAERQEDGNFRIFTGNEVGALLGWWLWFTFQSKNPDKPASDCYMIASAVSSKILAAIARKEGFNFIETLTGFKWMGNKSDELIKNGKIVLFAYEEAIGYMCGSKVLDKDGITAAVEISQLAAYLKATKNATLAEHLLEIYKMYGYHYTIASYFLCYDPNTTKSIFDRLSNYEGPNSYPKAVENYKITRVRDLTRGFDSGTADHKPELPSSSSSFMLTFYFENGVTLTIRASGTEPKIKYYSEMIASPEENDWSQIENTLRDMIEVVIKEFLQPEQNGLLSKSD</sequence>
<keyword evidence="15" id="KW-1185">Reference proteome</keyword>
<evidence type="ECO:0000259" key="13">
    <source>
        <dbReference type="Pfam" id="PF02880"/>
    </source>
</evidence>
<evidence type="ECO:0000256" key="1">
    <source>
        <dbReference type="ARBA" id="ARBA00001946"/>
    </source>
</evidence>
<evidence type="ECO:0000256" key="6">
    <source>
        <dbReference type="ARBA" id="ARBA00022553"/>
    </source>
</evidence>
<evidence type="ECO:0000313" key="15">
    <source>
        <dbReference type="Proteomes" id="UP000285301"/>
    </source>
</evidence>
<dbReference type="GO" id="GO:0008973">
    <property type="term" value="F:phosphopentomutase activity"/>
    <property type="evidence" value="ECO:0007669"/>
    <property type="project" value="TreeGrafter"/>
</dbReference>
<evidence type="ECO:0000256" key="3">
    <source>
        <dbReference type="ARBA" id="ARBA00010231"/>
    </source>
</evidence>
<evidence type="ECO:0000256" key="9">
    <source>
        <dbReference type="ARBA" id="ARBA00023235"/>
    </source>
</evidence>